<evidence type="ECO:0000313" key="1">
    <source>
        <dbReference type="EMBL" id="SKB80347.1"/>
    </source>
</evidence>
<organism evidence="1 2">
    <name type="scientific">Parabacteroides chartae</name>
    <dbReference type="NCBI Taxonomy" id="1037355"/>
    <lineage>
        <taxon>Bacteria</taxon>
        <taxon>Pseudomonadati</taxon>
        <taxon>Bacteroidota</taxon>
        <taxon>Bacteroidia</taxon>
        <taxon>Bacteroidales</taxon>
        <taxon>Tannerellaceae</taxon>
        <taxon>Parabacteroides</taxon>
    </lineage>
</organism>
<evidence type="ECO:0000313" key="2">
    <source>
        <dbReference type="Proteomes" id="UP000190852"/>
    </source>
</evidence>
<dbReference type="EMBL" id="FUYQ01000024">
    <property type="protein sequence ID" value="SKB80347.1"/>
    <property type="molecule type" value="Genomic_DNA"/>
</dbReference>
<dbReference type="InterPro" id="IPR025342">
    <property type="entry name" value="DUF4248"/>
</dbReference>
<reference evidence="2" key="1">
    <citation type="submission" date="2017-02" db="EMBL/GenBank/DDBJ databases">
        <authorList>
            <person name="Varghese N."/>
            <person name="Submissions S."/>
        </authorList>
    </citation>
    <scope>NUCLEOTIDE SEQUENCE [LARGE SCALE GENOMIC DNA]</scope>
    <source>
        <strain evidence="2">DSM 24967</strain>
    </source>
</reference>
<dbReference type="Proteomes" id="UP000190852">
    <property type="component" value="Unassembled WGS sequence"/>
</dbReference>
<dbReference type="Pfam" id="PF14053">
    <property type="entry name" value="DUF4248"/>
    <property type="match status" value="1"/>
</dbReference>
<name>A0A1T5E8M6_9BACT</name>
<proteinExistence type="predicted"/>
<protein>
    <recommendedName>
        <fullName evidence="3">DUF4248 domain-containing protein</fullName>
    </recommendedName>
</protein>
<dbReference type="RefSeq" id="WP_079684258.1">
    <property type="nucleotide sequence ID" value="NZ_FUYQ01000024.1"/>
</dbReference>
<keyword evidence="2" id="KW-1185">Reference proteome</keyword>
<gene>
    <name evidence="1" type="ORF">SAMN05660349_02845</name>
</gene>
<accession>A0A1T5E8M6</accession>
<dbReference type="AlphaFoldDB" id="A0A1T5E8M6"/>
<sequence length="72" mass="8178">MKVFTIKSYGFGELSSLFSPDINMASASKQLKRWITANPKLLHLLQQEGWEKGHKRLTPKMVQHIVSVLGEP</sequence>
<evidence type="ECO:0008006" key="3">
    <source>
        <dbReference type="Google" id="ProtNLM"/>
    </source>
</evidence>